<protein>
    <submittedName>
        <fullName evidence="1">mRNA interferase YafQ</fullName>
        <ecNumber evidence="1">3.1.-.-</ecNumber>
    </submittedName>
</protein>
<reference evidence="1 2" key="1">
    <citation type="submission" date="2016-01" db="EMBL/GenBank/DDBJ databases">
        <title>Genome sequence of the acidophilic iron oxidising Ferrovum strain Z-31.</title>
        <authorList>
            <person name="Poehlein A."/>
            <person name="Ullrich S.R."/>
            <person name="Schloemann M."/>
            <person name="Muehling M."/>
            <person name="Daniel R."/>
        </authorList>
    </citation>
    <scope>NUCLEOTIDE SEQUENCE [LARGE SCALE GENOMIC DNA]</scope>
    <source>
        <strain evidence="1 2">Z-31</strain>
    </source>
</reference>
<gene>
    <name evidence="1" type="primary">yafQ_2</name>
    <name evidence="1" type="ORF">FEMY_23760</name>
</gene>
<dbReference type="GO" id="GO:0016787">
    <property type="term" value="F:hydrolase activity"/>
    <property type="evidence" value="ECO:0007669"/>
    <property type="project" value="UniProtKB-KW"/>
</dbReference>
<dbReference type="EC" id="3.1.-.-" evidence="1"/>
<accession>A0A149VV98</accession>
<comment type="caution">
    <text evidence="1">The sequence shown here is derived from an EMBL/GenBank/DDBJ whole genome shotgun (WGS) entry which is preliminary data.</text>
</comment>
<dbReference type="Proteomes" id="UP000075653">
    <property type="component" value="Unassembled WGS sequence"/>
</dbReference>
<dbReference type="AlphaFoldDB" id="A0A149VV98"/>
<keyword evidence="2" id="KW-1185">Reference proteome</keyword>
<sequence>MRTPSYAGQFTRDVKLAKKRKKDLSKLRTLQCSRGKNTGPSCYFNLSWIQAPIADVQTVS</sequence>
<organism evidence="1 2">
    <name type="scientific">Ferrovum myxofaciens</name>
    <dbReference type="NCBI Taxonomy" id="416213"/>
    <lineage>
        <taxon>Bacteria</taxon>
        <taxon>Pseudomonadati</taxon>
        <taxon>Pseudomonadota</taxon>
        <taxon>Betaproteobacteria</taxon>
        <taxon>Ferrovales</taxon>
        <taxon>Ferrovaceae</taxon>
        <taxon>Ferrovum</taxon>
    </lineage>
</organism>
<evidence type="ECO:0000313" key="1">
    <source>
        <dbReference type="EMBL" id="KXW57106.1"/>
    </source>
</evidence>
<dbReference type="EMBL" id="LRRD01000123">
    <property type="protein sequence ID" value="KXW57106.1"/>
    <property type="molecule type" value="Genomic_DNA"/>
</dbReference>
<keyword evidence="1" id="KW-0378">Hydrolase</keyword>
<evidence type="ECO:0000313" key="2">
    <source>
        <dbReference type="Proteomes" id="UP000075653"/>
    </source>
</evidence>
<proteinExistence type="predicted"/>
<dbReference type="PATRIC" id="fig|1789004.3.peg.2513"/>
<name>A0A149VV98_9PROT</name>
<dbReference type="STRING" id="1789004.FEMY_23760"/>